<dbReference type="SUPFAM" id="SSF53822">
    <property type="entry name" value="Periplasmic binding protein-like I"/>
    <property type="match status" value="1"/>
</dbReference>
<dbReference type="Gene3D" id="3.40.50.2300">
    <property type="match status" value="2"/>
</dbReference>
<evidence type="ECO:0000256" key="5">
    <source>
        <dbReference type="ARBA" id="ARBA00022729"/>
    </source>
</evidence>
<evidence type="ECO:0000313" key="13">
    <source>
        <dbReference type="Proteomes" id="UP000823882"/>
    </source>
</evidence>
<feature type="chain" id="PRO_5038800550" description="D-galactose/methyl-galactoside binding periplasmic protein MglB" evidence="10">
    <location>
        <begin position="21"/>
        <end position="383"/>
    </location>
</feature>
<feature type="domain" description="Periplasmic binding protein" evidence="11">
    <location>
        <begin position="54"/>
        <end position="353"/>
    </location>
</feature>
<dbReference type="InterPro" id="IPR044085">
    <property type="entry name" value="MglB-like_PBP1"/>
</dbReference>
<sequence>MKFKKLSALLLSGAMCLSIAACSGGGETTPAPTTPAESGAPTESGAPAASDLNVAVFYYNYSDAFISNVRNEMDAQFEAIGITPSNYDGNTNQGTQMDQVNTAIANGANVLVVNAVEASADETTQSIVDAAQTAGIPVIFFNREVSDDVVNSYELAAFVGTDPAEAGHMQGELIGNYLVENYDAVDLNGDGVISYVMFKGQENNPEAEYRTQYSVEDANAILEEAGHPALSYYDSAASTQYLVDPNGSWSAAAAQDYMTTILSAYSEANGNMVELVIANNDDMGLGAITALQTAGYNQGVDENGEPLSTNIPVFTVDGLQGIVDAINAGTATGAVGQSASGLASAVVTLVQNYQADGDLMSNTEGMNVDETVAKIRVPYTTVS</sequence>
<comment type="subcellular location">
    <subcellularLocation>
        <location evidence="1">Cell envelope</location>
    </subcellularLocation>
</comment>
<evidence type="ECO:0000256" key="9">
    <source>
        <dbReference type="ARBA" id="ARBA00034344"/>
    </source>
</evidence>
<evidence type="ECO:0000256" key="7">
    <source>
        <dbReference type="ARBA" id="ARBA00022837"/>
    </source>
</evidence>
<proteinExistence type="predicted"/>
<feature type="signal peptide" evidence="10">
    <location>
        <begin position="1"/>
        <end position="20"/>
    </location>
</feature>
<keyword evidence="6" id="KW-0574">Periplasm</keyword>
<dbReference type="GO" id="GO:0030246">
    <property type="term" value="F:carbohydrate binding"/>
    <property type="evidence" value="ECO:0007669"/>
    <property type="project" value="InterPro"/>
</dbReference>
<dbReference type="Proteomes" id="UP000823882">
    <property type="component" value="Unassembled WGS sequence"/>
</dbReference>
<keyword evidence="3" id="KW-0762">Sugar transport</keyword>
<protein>
    <recommendedName>
        <fullName evidence="9">D-galactose/methyl-galactoside binding periplasmic protein MglB</fullName>
    </recommendedName>
</protein>
<evidence type="ECO:0000256" key="8">
    <source>
        <dbReference type="ARBA" id="ARBA00034323"/>
    </source>
</evidence>
<gene>
    <name evidence="12" type="ORF">H9701_01170</name>
</gene>
<keyword evidence="2" id="KW-0813">Transport</keyword>
<accession>A0A9D2NXA9</accession>
<dbReference type="PANTHER" id="PTHR30036">
    <property type="entry name" value="D-XYLOSE-BINDING PERIPLASMIC PROTEIN"/>
    <property type="match status" value="1"/>
</dbReference>
<evidence type="ECO:0000256" key="6">
    <source>
        <dbReference type="ARBA" id="ARBA00022764"/>
    </source>
</evidence>
<comment type="caution">
    <text evidence="12">The sequence shown here is derived from an EMBL/GenBank/DDBJ whole genome shotgun (WGS) entry which is preliminary data.</text>
</comment>
<keyword evidence="7" id="KW-0106">Calcium</keyword>
<dbReference type="PANTHER" id="PTHR30036:SF2">
    <property type="entry name" value="D-GALACTOSE_METHYL-GALACTOSIDE BINDING PERIPLASMIC PROTEIN MGLB"/>
    <property type="match status" value="1"/>
</dbReference>
<dbReference type="GO" id="GO:0046872">
    <property type="term" value="F:metal ion binding"/>
    <property type="evidence" value="ECO:0007669"/>
    <property type="project" value="UniProtKB-KW"/>
</dbReference>
<keyword evidence="4" id="KW-0479">Metal-binding</keyword>
<evidence type="ECO:0000256" key="1">
    <source>
        <dbReference type="ARBA" id="ARBA00004196"/>
    </source>
</evidence>
<dbReference type="Pfam" id="PF13407">
    <property type="entry name" value="Peripla_BP_4"/>
    <property type="match status" value="1"/>
</dbReference>
<dbReference type="AlphaFoldDB" id="A0A9D2NXA9"/>
<dbReference type="CDD" id="cd01539">
    <property type="entry name" value="PBP1_GGBP"/>
    <property type="match status" value="1"/>
</dbReference>
<dbReference type="GO" id="GO:0030288">
    <property type="term" value="C:outer membrane-bounded periplasmic space"/>
    <property type="evidence" value="ECO:0007669"/>
    <property type="project" value="TreeGrafter"/>
</dbReference>
<evidence type="ECO:0000256" key="10">
    <source>
        <dbReference type="SAM" id="SignalP"/>
    </source>
</evidence>
<reference evidence="12" key="1">
    <citation type="journal article" date="2021" name="PeerJ">
        <title>Extensive microbial diversity within the chicken gut microbiome revealed by metagenomics and culture.</title>
        <authorList>
            <person name="Gilroy R."/>
            <person name="Ravi A."/>
            <person name="Getino M."/>
            <person name="Pursley I."/>
            <person name="Horton D.L."/>
            <person name="Alikhan N.F."/>
            <person name="Baker D."/>
            <person name="Gharbi K."/>
            <person name="Hall N."/>
            <person name="Watson M."/>
            <person name="Adriaenssens E.M."/>
            <person name="Foster-Nyarko E."/>
            <person name="Jarju S."/>
            <person name="Secka A."/>
            <person name="Antonio M."/>
            <person name="Oren A."/>
            <person name="Chaudhuri R.R."/>
            <person name="La Ragione R."/>
            <person name="Hildebrand F."/>
            <person name="Pallen M.J."/>
        </authorList>
    </citation>
    <scope>NUCLEOTIDE SEQUENCE</scope>
    <source>
        <strain evidence="12">CHK186-1790</strain>
    </source>
</reference>
<evidence type="ECO:0000259" key="11">
    <source>
        <dbReference type="Pfam" id="PF13407"/>
    </source>
</evidence>
<evidence type="ECO:0000256" key="3">
    <source>
        <dbReference type="ARBA" id="ARBA00022597"/>
    </source>
</evidence>
<dbReference type="InterPro" id="IPR025997">
    <property type="entry name" value="SBP_2_dom"/>
</dbReference>
<name>A0A9D2NXA9_9FIRM</name>
<evidence type="ECO:0000256" key="4">
    <source>
        <dbReference type="ARBA" id="ARBA00022723"/>
    </source>
</evidence>
<organism evidence="12 13">
    <name type="scientific">Candidatus Intestinimonas pullistercoris</name>
    <dbReference type="NCBI Taxonomy" id="2838623"/>
    <lineage>
        <taxon>Bacteria</taxon>
        <taxon>Bacillati</taxon>
        <taxon>Bacillota</taxon>
        <taxon>Clostridia</taxon>
        <taxon>Eubacteriales</taxon>
        <taxon>Intestinimonas</taxon>
    </lineage>
</organism>
<comment type="subunit">
    <text evidence="8">The ABC transporter complex is composed of one ATP-binding protein (MglA), two transmembrane proteins (MglC) and a solute-binding protein (MglB).</text>
</comment>
<evidence type="ECO:0000256" key="2">
    <source>
        <dbReference type="ARBA" id="ARBA00022448"/>
    </source>
</evidence>
<reference evidence="12" key="2">
    <citation type="submission" date="2021-04" db="EMBL/GenBank/DDBJ databases">
        <authorList>
            <person name="Gilroy R."/>
        </authorList>
    </citation>
    <scope>NUCLEOTIDE SEQUENCE</scope>
    <source>
        <strain evidence="12">CHK186-1790</strain>
    </source>
</reference>
<evidence type="ECO:0000313" key="12">
    <source>
        <dbReference type="EMBL" id="HJC40150.1"/>
    </source>
</evidence>
<dbReference type="PROSITE" id="PS51257">
    <property type="entry name" value="PROKAR_LIPOPROTEIN"/>
    <property type="match status" value="1"/>
</dbReference>
<dbReference type="EMBL" id="DWWJ01000021">
    <property type="protein sequence ID" value="HJC40150.1"/>
    <property type="molecule type" value="Genomic_DNA"/>
</dbReference>
<dbReference type="InterPro" id="IPR028082">
    <property type="entry name" value="Peripla_BP_I"/>
</dbReference>
<keyword evidence="5 10" id="KW-0732">Signal</keyword>
<dbReference type="InterPro" id="IPR050555">
    <property type="entry name" value="Bact_Solute-Bind_Prot2"/>
</dbReference>